<dbReference type="EC" id="2.7.7.65" evidence="3"/>
<dbReference type="InterPro" id="IPR050469">
    <property type="entry name" value="Diguanylate_Cyclase"/>
</dbReference>
<feature type="domain" description="GGDEF" evidence="7">
    <location>
        <begin position="311"/>
        <end position="446"/>
    </location>
</feature>
<feature type="transmembrane region" description="Helical" evidence="6">
    <location>
        <begin position="142"/>
        <end position="162"/>
    </location>
</feature>
<name>A0ABT8PQU5_9ENTR</name>
<keyword evidence="9" id="KW-1185">Reference proteome</keyword>
<dbReference type="Pfam" id="PF17158">
    <property type="entry name" value="MASE4"/>
    <property type="match status" value="1"/>
</dbReference>
<evidence type="ECO:0000313" key="9">
    <source>
        <dbReference type="Proteomes" id="UP001174867"/>
    </source>
</evidence>
<dbReference type="PANTHER" id="PTHR45138">
    <property type="entry name" value="REGULATORY COMPONENTS OF SENSORY TRANSDUCTION SYSTEM"/>
    <property type="match status" value="1"/>
</dbReference>
<reference evidence="8 9" key="1">
    <citation type="submission" date="2023-07" db="EMBL/GenBank/DDBJ databases">
        <title>Citrobacter selenititolerans sp. nov., isolated from seleniferous soil.</title>
        <authorList>
            <person name="Zhang S."/>
            <person name="Li K."/>
            <person name="Peng J."/>
            <person name="Wang H."/>
            <person name="Sun J."/>
            <person name="Guo Y."/>
        </authorList>
    </citation>
    <scope>NUCLEOTIDE SEQUENCE [LARGE SCALE GENOMIC DNA]</scope>
    <source>
        <strain evidence="8 9">S2-9</strain>
    </source>
</reference>
<dbReference type="PROSITE" id="PS50887">
    <property type="entry name" value="GGDEF"/>
    <property type="match status" value="1"/>
</dbReference>
<keyword evidence="4" id="KW-0342">GTP-binding</keyword>
<evidence type="ECO:0000259" key="7">
    <source>
        <dbReference type="PROSITE" id="PS50887"/>
    </source>
</evidence>
<dbReference type="SUPFAM" id="SSF55073">
    <property type="entry name" value="Nucleotide cyclase"/>
    <property type="match status" value="1"/>
</dbReference>
<comment type="cofactor">
    <cofactor evidence="1">
        <name>Mg(2+)</name>
        <dbReference type="ChEBI" id="CHEBI:18420"/>
    </cofactor>
</comment>
<dbReference type="EMBL" id="JAUJYW010000002">
    <property type="protein sequence ID" value="MDN8598709.1"/>
    <property type="molecule type" value="Genomic_DNA"/>
</dbReference>
<comment type="catalytic activity">
    <reaction evidence="5">
        <text>2 GTP = 3',3'-c-di-GMP + 2 diphosphate</text>
        <dbReference type="Rhea" id="RHEA:24898"/>
        <dbReference type="ChEBI" id="CHEBI:33019"/>
        <dbReference type="ChEBI" id="CHEBI:37565"/>
        <dbReference type="ChEBI" id="CHEBI:58805"/>
        <dbReference type="EC" id="2.7.7.65"/>
    </reaction>
</comment>
<dbReference type="NCBIfam" id="TIGR00254">
    <property type="entry name" value="GGDEF"/>
    <property type="match status" value="1"/>
</dbReference>
<comment type="pathway">
    <text evidence="2">Purine metabolism; 3',5'-cyclic di-GMP biosynthesis.</text>
</comment>
<dbReference type="InterPro" id="IPR043128">
    <property type="entry name" value="Rev_trsase/Diguanyl_cyclase"/>
</dbReference>
<dbReference type="Pfam" id="PF00990">
    <property type="entry name" value="GGDEF"/>
    <property type="match status" value="1"/>
</dbReference>
<keyword evidence="6" id="KW-0812">Transmembrane</keyword>
<dbReference type="Proteomes" id="UP001174867">
    <property type="component" value="Unassembled WGS sequence"/>
</dbReference>
<dbReference type="PANTHER" id="PTHR45138:SF9">
    <property type="entry name" value="DIGUANYLATE CYCLASE DGCM-RELATED"/>
    <property type="match status" value="1"/>
</dbReference>
<feature type="transmembrane region" description="Helical" evidence="6">
    <location>
        <begin position="182"/>
        <end position="206"/>
    </location>
</feature>
<keyword evidence="6" id="KW-1133">Transmembrane helix</keyword>
<dbReference type="RefSeq" id="WP_301697202.1">
    <property type="nucleotide sequence ID" value="NZ_JAUJYW010000002.1"/>
</dbReference>
<dbReference type="SMART" id="SM00267">
    <property type="entry name" value="GGDEF"/>
    <property type="match status" value="1"/>
</dbReference>
<evidence type="ECO:0000256" key="2">
    <source>
        <dbReference type="ARBA" id="ARBA00004665"/>
    </source>
</evidence>
<feature type="transmembrane region" description="Helical" evidence="6">
    <location>
        <begin position="240"/>
        <end position="262"/>
    </location>
</feature>
<dbReference type="InterPro" id="IPR000160">
    <property type="entry name" value="GGDEF_dom"/>
</dbReference>
<proteinExistence type="predicted"/>
<dbReference type="Gene3D" id="3.30.70.270">
    <property type="match status" value="1"/>
</dbReference>
<protein>
    <recommendedName>
        <fullName evidence="3">diguanylate cyclase</fullName>
        <ecNumber evidence="3">2.7.7.65</ecNumber>
    </recommendedName>
</protein>
<evidence type="ECO:0000256" key="5">
    <source>
        <dbReference type="ARBA" id="ARBA00034247"/>
    </source>
</evidence>
<sequence>MITSLQKKHKNNITFFLLISIGTFLFLWLTPLNNTHYALSLYPIIATFTGALHIQIGSFMIMNYLSYRKNKHLLPLACAFHSSGIILFMALYIYFAHSVPKSIIFNDIAILHTLRTTLTTGLFIVALYLYKKEKSQQKYHKAIVYSVFLWCILHLAVAVLYSTNTLPLSLQLIDPVTFEWLFPWHGLVICFFISLWVGIVFFILSLTQLKNQFWLSMSLVALSNLLIFTTLFKYSYMNSAGWYLARGVECLSSMAVMTVLMSDIFHRFKASRQAYALSYENSVRDPMTRLFNRGYFYNSLSHEIKNVNPQKPLSIIFCDIDRFKSVNDTWGHLQGDRVIIKLAELMVSLVRDHDIVARIGGEEFAILLPDCDSESAQNIAERIRKQVEQATPATTNGDFPRTITVSLGIVSSVDGTMAAEQLADWADRALYMAKNQGRNRVVVFPKELMSQNTV</sequence>
<organism evidence="8 9">
    <name type="scientific">Citrobacter enshiensis</name>
    <dbReference type="NCBI Taxonomy" id="2971264"/>
    <lineage>
        <taxon>Bacteria</taxon>
        <taxon>Pseudomonadati</taxon>
        <taxon>Pseudomonadota</taxon>
        <taxon>Gammaproteobacteria</taxon>
        <taxon>Enterobacterales</taxon>
        <taxon>Enterobacteriaceae</taxon>
        <taxon>Citrobacter</taxon>
    </lineage>
</organism>
<gene>
    <name evidence="8" type="ORF">Q0A17_04630</name>
</gene>
<accession>A0ABT8PQU5</accession>
<feature type="transmembrane region" description="Helical" evidence="6">
    <location>
        <begin position="12"/>
        <end position="29"/>
    </location>
</feature>
<feature type="transmembrane region" description="Helical" evidence="6">
    <location>
        <begin position="73"/>
        <end position="96"/>
    </location>
</feature>
<feature type="transmembrane region" description="Helical" evidence="6">
    <location>
        <begin position="41"/>
        <end position="61"/>
    </location>
</feature>
<evidence type="ECO:0000256" key="1">
    <source>
        <dbReference type="ARBA" id="ARBA00001946"/>
    </source>
</evidence>
<evidence type="ECO:0000313" key="8">
    <source>
        <dbReference type="EMBL" id="MDN8598709.1"/>
    </source>
</evidence>
<dbReference type="InterPro" id="IPR029787">
    <property type="entry name" value="Nucleotide_cyclase"/>
</dbReference>
<evidence type="ECO:0000256" key="6">
    <source>
        <dbReference type="SAM" id="Phobius"/>
    </source>
</evidence>
<evidence type="ECO:0000256" key="4">
    <source>
        <dbReference type="ARBA" id="ARBA00023134"/>
    </source>
</evidence>
<keyword evidence="6" id="KW-0472">Membrane</keyword>
<evidence type="ECO:0000256" key="3">
    <source>
        <dbReference type="ARBA" id="ARBA00012528"/>
    </source>
</evidence>
<dbReference type="InterPro" id="IPR033424">
    <property type="entry name" value="MASE4"/>
</dbReference>
<comment type="caution">
    <text evidence="8">The sequence shown here is derived from an EMBL/GenBank/DDBJ whole genome shotgun (WGS) entry which is preliminary data.</text>
</comment>
<keyword evidence="4" id="KW-0547">Nucleotide-binding</keyword>
<feature type="transmembrane region" description="Helical" evidence="6">
    <location>
        <begin position="213"/>
        <end position="234"/>
    </location>
</feature>
<feature type="transmembrane region" description="Helical" evidence="6">
    <location>
        <begin position="108"/>
        <end position="130"/>
    </location>
</feature>
<dbReference type="CDD" id="cd01949">
    <property type="entry name" value="GGDEF"/>
    <property type="match status" value="1"/>
</dbReference>